<evidence type="ECO:0000313" key="1">
    <source>
        <dbReference type="EMBL" id="SKA01600.1"/>
    </source>
</evidence>
<keyword evidence="2" id="KW-1185">Reference proteome</keyword>
<protein>
    <submittedName>
        <fullName evidence="1">Phage major capsid protein E</fullName>
    </submittedName>
</protein>
<proteinExistence type="predicted"/>
<dbReference type="EMBL" id="FUWX01000021">
    <property type="protein sequence ID" value="SKA01600.1"/>
    <property type="molecule type" value="Genomic_DNA"/>
</dbReference>
<gene>
    <name evidence="1" type="ORF">SAMN02745174_02279</name>
</gene>
<dbReference type="OrthoDB" id="92452at2"/>
<name>A0A1T4QCR0_9FUSO</name>
<dbReference type="InterPro" id="IPR005564">
    <property type="entry name" value="Major_capsid_GpE"/>
</dbReference>
<reference evidence="1 2" key="1">
    <citation type="submission" date="2017-02" db="EMBL/GenBank/DDBJ databases">
        <authorList>
            <person name="Peterson S.W."/>
        </authorList>
    </citation>
    <scope>NUCLEOTIDE SEQUENCE [LARGE SCALE GENOMIC DNA]</scope>
    <source>
        <strain evidence="1 2">ATCC 700028</strain>
    </source>
</reference>
<dbReference type="STRING" id="180163.SAMN02745174_02279"/>
<dbReference type="RefSeq" id="WP_078694717.1">
    <property type="nucleotide sequence ID" value="NZ_FUWX01000021.1"/>
</dbReference>
<dbReference type="Gene3D" id="3.30.1930.10">
    <property type="entry name" value="capsid protein of prophage domain"/>
    <property type="match status" value="1"/>
</dbReference>
<organism evidence="1 2">
    <name type="scientific">Cetobacterium ceti</name>
    <dbReference type="NCBI Taxonomy" id="180163"/>
    <lineage>
        <taxon>Bacteria</taxon>
        <taxon>Fusobacteriati</taxon>
        <taxon>Fusobacteriota</taxon>
        <taxon>Fusobacteriia</taxon>
        <taxon>Fusobacteriales</taxon>
        <taxon>Fusobacteriaceae</taxon>
        <taxon>Cetobacterium</taxon>
    </lineage>
</organism>
<evidence type="ECO:0000313" key="2">
    <source>
        <dbReference type="Proteomes" id="UP000191153"/>
    </source>
</evidence>
<dbReference type="Proteomes" id="UP000191153">
    <property type="component" value="Unassembled WGS sequence"/>
</dbReference>
<sequence>MDQRTLILALKQTKAPELFLYNLLIGAEKCEKTEKFEIQTKSASRTRVPLVGRRENGKLIKSESYYQSLYKPGIMKPYKPISEDSLLAQKFGQDAYGTPASYTNMQLKGLKSDLLELKEIGLRTKLWMLSQLLVTGTLPTDKTEGISFGELNETIMTGSEKWSDPTAPIISQLRQSQLKIQQNTGMVVDHLIVTPDVVEHLLANNGVKEAMKSTTGHLFVFDPEKIGDNTAYIGFIPELNLRIFSYMDWTAEEGEVEQPLLPPGTALLLRKKSFRVHYAALAIRKKAGQSKTLIQASEYTKVEYGTKDEEDDVLRYYSAPLIIPVDAQGWALLKVLGE</sequence>
<dbReference type="Pfam" id="PF03864">
    <property type="entry name" value="Phage_cap_E"/>
    <property type="match status" value="1"/>
</dbReference>
<dbReference type="Gene3D" id="3.15.30.10">
    <property type="entry name" value="putative capsid protein of prophage domain like"/>
    <property type="match status" value="1"/>
</dbReference>
<accession>A0A1T4QCR0</accession>
<dbReference type="AlphaFoldDB" id="A0A1T4QCR0"/>